<dbReference type="AlphaFoldDB" id="A0A232LYH0"/>
<organism evidence="2 3">
    <name type="scientific">Elaphomyces granulatus</name>
    <dbReference type="NCBI Taxonomy" id="519963"/>
    <lineage>
        <taxon>Eukaryota</taxon>
        <taxon>Fungi</taxon>
        <taxon>Dikarya</taxon>
        <taxon>Ascomycota</taxon>
        <taxon>Pezizomycotina</taxon>
        <taxon>Eurotiomycetes</taxon>
        <taxon>Eurotiomycetidae</taxon>
        <taxon>Eurotiales</taxon>
        <taxon>Elaphomycetaceae</taxon>
        <taxon>Elaphomyces</taxon>
    </lineage>
</organism>
<evidence type="ECO:0000259" key="1">
    <source>
        <dbReference type="Pfam" id="PF01636"/>
    </source>
</evidence>
<dbReference type="InterPro" id="IPR008271">
    <property type="entry name" value="Ser/Thr_kinase_AS"/>
</dbReference>
<feature type="domain" description="Aminoglycoside phosphotransferase" evidence="1">
    <location>
        <begin position="30"/>
        <end position="257"/>
    </location>
</feature>
<dbReference type="GO" id="GO:0004672">
    <property type="term" value="F:protein kinase activity"/>
    <property type="evidence" value="ECO:0007669"/>
    <property type="project" value="InterPro"/>
</dbReference>
<dbReference type="SUPFAM" id="SSF56112">
    <property type="entry name" value="Protein kinase-like (PK-like)"/>
    <property type="match status" value="1"/>
</dbReference>
<dbReference type="Gene3D" id="3.30.200.20">
    <property type="entry name" value="Phosphorylase Kinase, domain 1"/>
    <property type="match status" value="1"/>
</dbReference>
<dbReference type="EMBL" id="NPHW01003684">
    <property type="protein sequence ID" value="OXV09162.1"/>
    <property type="molecule type" value="Genomic_DNA"/>
</dbReference>
<reference evidence="2 3" key="1">
    <citation type="journal article" date="2015" name="Environ. Microbiol.">
        <title>Metagenome sequence of Elaphomyces granulatus from sporocarp tissue reveals Ascomycota ectomycorrhizal fingerprints of genome expansion and a Proteobacteria-rich microbiome.</title>
        <authorList>
            <person name="Quandt C.A."/>
            <person name="Kohler A."/>
            <person name="Hesse C.N."/>
            <person name="Sharpton T.J."/>
            <person name="Martin F."/>
            <person name="Spatafora J.W."/>
        </authorList>
    </citation>
    <scope>NUCLEOTIDE SEQUENCE [LARGE SCALE GENOMIC DNA]</scope>
    <source>
        <strain evidence="2 3">OSC145934</strain>
    </source>
</reference>
<dbReference type="PANTHER" id="PTHR47829">
    <property type="entry name" value="HYDROLASE, PUTATIVE (AFU_ORTHOLOGUE AFUA_1G12880)-RELATED"/>
    <property type="match status" value="1"/>
</dbReference>
<gene>
    <name evidence="2" type="ORF">Egran_03075</name>
</gene>
<accession>A0A232LYH0</accession>
<dbReference type="PANTHER" id="PTHR47829:SF1">
    <property type="entry name" value="HAD FAMILY PHOSPHATASE"/>
    <property type="match status" value="1"/>
</dbReference>
<sequence>MAGAVRQPIDVPALERYLQKHVSVIRTPLDVKQFAFGQSNPTYQLTTADKQKFVLRKKPPGRLLSKSAHKVEREFKIIHALEHTDVPVPKALCLCEDSSVVGTPFYIMEFLDGRIFTHPSIPGVSAQERHKLWHDVVRTLAKLHRVDPKSIGLEGFGKPTGFYDRQITTFSTISQSQAQTVDVDTKKPVGDIPYFDDMVRFFSNQATQPRNRGTIVHGDYKIDNIVFHPTEPRVLGILDWELATVGHPLSDFCNLTSPYFVQGAEQVSVFQPGVVPGLPARDECLRWYREIAGWDPTPDTHWGDAFYAFKSSVIMQGILARYALRQASSSRASEYADMMRPFALAAWELVNKVPEQGPYQGKL</sequence>
<proteinExistence type="predicted"/>
<evidence type="ECO:0000313" key="2">
    <source>
        <dbReference type="EMBL" id="OXV09162.1"/>
    </source>
</evidence>
<dbReference type="Gene3D" id="3.90.1200.10">
    <property type="match status" value="1"/>
</dbReference>
<dbReference type="InterPro" id="IPR002575">
    <property type="entry name" value="Aminoglycoside_PTrfase"/>
</dbReference>
<dbReference type="OrthoDB" id="191037at2759"/>
<dbReference type="Pfam" id="PF01636">
    <property type="entry name" value="APH"/>
    <property type="match status" value="1"/>
</dbReference>
<dbReference type="Proteomes" id="UP000243515">
    <property type="component" value="Unassembled WGS sequence"/>
</dbReference>
<dbReference type="CDD" id="cd05154">
    <property type="entry name" value="ACAD10_11_N-like"/>
    <property type="match status" value="1"/>
</dbReference>
<dbReference type="PROSITE" id="PS00108">
    <property type="entry name" value="PROTEIN_KINASE_ST"/>
    <property type="match status" value="1"/>
</dbReference>
<comment type="caution">
    <text evidence="2">The sequence shown here is derived from an EMBL/GenBank/DDBJ whole genome shotgun (WGS) entry which is preliminary data.</text>
</comment>
<evidence type="ECO:0000313" key="3">
    <source>
        <dbReference type="Proteomes" id="UP000243515"/>
    </source>
</evidence>
<dbReference type="InterPro" id="IPR011009">
    <property type="entry name" value="Kinase-like_dom_sf"/>
</dbReference>
<dbReference type="InterPro" id="IPR052898">
    <property type="entry name" value="ACAD10-like"/>
</dbReference>
<dbReference type="InterPro" id="IPR041726">
    <property type="entry name" value="ACAD10_11_N"/>
</dbReference>
<keyword evidence="3" id="KW-1185">Reference proteome</keyword>
<protein>
    <recommendedName>
        <fullName evidence="1">Aminoglycoside phosphotransferase domain-containing protein</fullName>
    </recommendedName>
</protein>
<name>A0A232LYH0_9EURO</name>